<dbReference type="GO" id="GO:0016787">
    <property type="term" value="F:hydrolase activity"/>
    <property type="evidence" value="ECO:0007669"/>
    <property type="project" value="UniProtKB-KW"/>
</dbReference>
<proteinExistence type="inferred from homology"/>
<dbReference type="InterPro" id="IPR027806">
    <property type="entry name" value="HARBI1_dom"/>
</dbReference>
<dbReference type="GO" id="GO:0046872">
    <property type="term" value="F:metal ion binding"/>
    <property type="evidence" value="ECO:0007669"/>
    <property type="project" value="UniProtKB-KW"/>
</dbReference>
<gene>
    <name evidence="11" type="ORF">LUZ61_018233</name>
</gene>
<sequence>MDFDSDEEMEQLNLMAVMLMMMANNNMYNNTLTACMLEWEEMENDRPLSGSEWIAGQLDGHHSRCYESYRMSTDNFNTLCDELKSKGLRSNGDVIIEEQVGMFLQLVGQSHNMRKIGEDFHRSLETVWKCIRNVLHYVEKLGPKYIKMPDSNTPIHPMVAEGTRYAPFKNALGAIDGMHIPAIPNLKDEFKESFRNRKGERTQNVMAAVDFDGYFVAVIAGWEGSTHDNFILGSAVQDGSFVVPPGRYYLVDAEYANTPKFLAPFRGIPYHLGSFRDCARNRGEYRYENPQDLYNHRHAQLRNVVERTFGTLKGRFHILKDMHPFKYKIQVKIVRACCILHNFINHQDRIQNLSNETFFDAPEESNGDEEDSSQDGDAAATNLRNDGNLRDRIKNDLWKMRYHA</sequence>
<evidence type="ECO:0000256" key="3">
    <source>
        <dbReference type="ARBA" id="ARBA00006958"/>
    </source>
</evidence>
<dbReference type="AlphaFoldDB" id="A0AAD5Z947"/>
<comment type="cofactor">
    <cofactor evidence="1">
        <name>a divalent metal cation</name>
        <dbReference type="ChEBI" id="CHEBI:60240"/>
    </cofactor>
</comment>
<evidence type="ECO:0000256" key="6">
    <source>
        <dbReference type="ARBA" id="ARBA00022801"/>
    </source>
</evidence>
<comment type="subcellular location">
    <subcellularLocation>
        <location evidence="2">Nucleus</location>
    </subcellularLocation>
</comment>
<dbReference type="InterPro" id="IPR058353">
    <property type="entry name" value="DUF8040"/>
</dbReference>
<dbReference type="PANTHER" id="PTHR22930:SF259">
    <property type="entry name" value="OS08G0106900 PROTEIN"/>
    <property type="match status" value="1"/>
</dbReference>
<evidence type="ECO:0000256" key="5">
    <source>
        <dbReference type="ARBA" id="ARBA00022723"/>
    </source>
</evidence>
<dbReference type="Pfam" id="PF26138">
    <property type="entry name" value="DUF8040"/>
    <property type="match status" value="1"/>
</dbReference>
<evidence type="ECO:0000256" key="2">
    <source>
        <dbReference type="ARBA" id="ARBA00004123"/>
    </source>
</evidence>
<dbReference type="InterPro" id="IPR045249">
    <property type="entry name" value="HARBI1-like"/>
</dbReference>
<feature type="compositionally biased region" description="Acidic residues" evidence="8">
    <location>
        <begin position="361"/>
        <end position="374"/>
    </location>
</feature>
<evidence type="ECO:0000259" key="10">
    <source>
        <dbReference type="Pfam" id="PF26138"/>
    </source>
</evidence>
<evidence type="ECO:0000256" key="8">
    <source>
        <dbReference type="SAM" id="MobiDB-lite"/>
    </source>
</evidence>
<evidence type="ECO:0000313" key="11">
    <source>
        <dbReference type="EMBL" id="KAJ3689069.1"/>
    </source>
</evidence>
<feature type="domain" description="DUF8040" evidence="10">
    <location>
        <begin position="47"/>
        <end position="138"/>
    </location>
</feature>
<evidence type="ECO:0000256" key="4">
    <source>
        <dbReference type="ARBA" id="ARBA00022722"/>
    </source>
</evidence>
<keyword evidence="12" id="KW-1185">Reference proteome</keyword>
<organism evidence="11 12">
    <name type="scientific">Rhynchospora tenuis</name>
    <dbReference type="NCBI Taxonomy" id="198213"/>
    <lineage>
        <taxon>Eukaryota</taxon>
        <taxon>Viridiplantae</taxon>
        <taxon>Streptophyta</taxon>
        <taxon>Embryophyta</taxon>
        <taxon>Tracheophyta</taxon>
        <taxon>Spermatophyta</taxon>
        <taxon>Magnoliopsida</taxon>
        <taxon>Liliopsida</taxon>
        <taxon>Poales</taxon>
        <taxon>Cyperaceae</taxon>
        <taxon>Cyperoideae</taxon>
        <taxon>Rhynchosporeae</taxon>
        <taxon>Rhynchospora</taxon>
    </lineage>
</organism>
<name>A0AAD5Z947_9POAL</name>
<evidence type="ECO:0000256" key="1">
    <source>
        <dbReference type="ARBA" id="ARBA00001968"/>
    </source>
</evidence>
<keyword evidence="6" id="KW-0378">Hydrolase</keyword>
<reference evidence="11 12" key="1">
    <citation type="journal article" date="2022" name="Cell">
        <title>Repeat-based holocentromeres influence genome architecture and karyotype evolution.</title>
        <authorList>
            <person name="Hofstatter P.G."/>
            <person name="Thangavel G."/>
            <person name="Lux T."/>
            <person name="Neumann P."/>
            <person name="Vondrak T."/>
            <person name="Novak P."/>
            <person name="Zhang M."/>
            <person name="Costa L."/>
            <person name="Castellani M."/>
            <person name="Scott A."/>
            <person name="Toegelov H."/>
            <person name="Fuchs J."/>
            <person name="Mata-Sucre Y."/>
            <person name="Dias Y."/>
            <person name="Vanzela A.L.L."/>
            <person name="Huettel B."/>
            <person name="Almeida C.C.S."/>
            <person name="Simkova H."/>
            <person name="Souza G."/>
            <person name="Pedrosa-Harand A."/>
            <person name="Macas J."/>
            <person name="Mayer K.F.X."/>
            <person name="Houben A."/>
            <person name="Marques A."/>
        </authorList>
    </citation>
    <scope>NUCLEOTIDE SEQUENCE [LARGE SCALE GENOMIC DNA]</scope>
    <source>
        <strain evidence="11">RhyTen1mFocal</strain>
    </source>
</reference>
<comment type="caution">
    <text evidence="11">The sequence shown here is derived from an EMBL/GenBank/DDBJ whole genome shotgun (WGS) entry which is preliminary data.</text>
</comment>
<feature type="domain" description="DDE Tnp4" evidence="9">
    <location>
        <begin position="175"/>
        <end position="342"/>
    </location>
</feature>
<dbReference type="GO" id="GO:0005634">
    <property type="term" value="C:nucleus"/>
    <property type="evidence" value="ECO:0007669"/>
    <property type="project" value="UniProtKB-SubCell"/>
</dbReference>
<dbReference type="Proteomes" id="UP001210211">
    <property type="component" value="Unassembled WGS sequence"/>
</dbReference>
<comment type="similarity">
    <text evidence="3">Belongs to the HARBI1 family.</text>
</comment>
<accession>A0AAD5Z947</accession>
<keyword evidence="5" id="KW-0479">Metal-binding</keyword>
<keyword evidence="4" id="KW-0540">Nuclease</keyword>
<evidence type="ECO:0008006" key="13">
    <source>
        <dbReference type="Google" id="ProtNLM"/>
    </source>
</evidence>
<evidence type="ECO:0000259" key="9">
    <source>
        <dbReference type="Pfam" id="PF13359"/>
    </source>
</evidence>
<feature type="region of interest" description="Disordered" evidence="8">
    <location>
        <begin position="359"/>
        <end position="386"/>
    </location>
</feature>
<evidence type="ECO:0000313" key="12">
    <source>
        <dbReference type="Proteomes" id="UP001210211"/>
    </source>
</evidence>
<dbReference type="PANTHER" id="PTHR22930">
    <property type="match status" value="1"/>
</dbReference>
<evidence type="ECO:0000256" key="7">
    <source>
        <dbReference type="ARBA" id="ARBA00023242"/>
    </source>
</evidence>
<dbReference type="GO" id="GO:0004518">
    <property type="term" value="F:nuclease activity"/>
    <property type="evidence" value="ECO:0007669"/>
    <property type="project" value="UniProtKB-KW"/>
</dbReference>
<dbReference type="Pfam" id="PF13359">
    <property type="entry name" value="DDE_Tnp_4"/>
    <property type="match status" value="1"/>
</dbReference>
<keyword evidence="7" id="KW-0539">Nucleus</keyword>
<dbReference type="EMBL" id="JAMRDG010000002">
    <property type="protein sequence ID" value="KAJ3689069.1"/>
    <property type="molecule type" value="Genomic_DNA"/>
</dbReference>
<protein>
    <recommendedName>
        <fullName evidence="13">DDE Tnp4 domain-containing protein</fullName>
    </recommendedName>
</protein>